<accession>A0A6J4KIX0</accession>
<name>A0A6J4KIX0_9CHLR</name>
<proteinExistence type="predicted"/>
<reference evidence="2" key="1">
    <citation type="submission" date="2020-02" db="EMBL/GenBank/DDBJ databases">
        <authorList>
            <person name="Meier V. D."/>
        </authorList>
    </citation>
    <scope>NUCLEOTIDE SEQUENCE</scope>
    <source>
        <strain evidence="2">AVDCRST_MAG93</strain>
    </source>
</reference>
<dbReference type="PANTHER" id="PTHR11054:SF0">
    <property type="entry name" value="6-PHOSPHOGLUCONOLACTONASE"/>
    <property type="match status" value="1"/>
</dbReference>
<dbReference type="PANTHER" id="PTHR11054">
    <property type="entry name" value="6-PHOSPHOGLUCONOLACTONASE"/>
    <property type="match status" value="1"/>
</dbReference>
<feature type="domain" description="Glucosamine/galactosamine-6-phosphate isomerase" evidence="1">
    <location>
        <begin position="10"/>
        <end position="90"/>
    </location>
</feature>
<dbReference type="InterPro" id="IPR039104">
    <property type="entry name" value="6PGL"/>
</dbReference>
<dbReference type="AlphaFoldDB" id="A0A6J4KIX0"/>
<dbReference type="EMBL" id="CADCTR010001686">
    <property type="protein sequence ID" value="CAA9307427.1"/>
    <property type="molecule type" value="Genomic_DNA"/>
</dbReference>
<protein>
    <submittedName>
        <fullName evidence="2">6-phosphogluconolactonase, eukaryotic type</fullName>
        <ecNumber evidence="2">3.1.1.31</ecNumber>
    </submittedName>
</protein>
<sequence length="90" mass="10093">MTNIQVFEDAELTPGTAEYIVLAAQRAIADRGRFSLALSGGSTPRPVYELLAQAPFREQIDWSRTHVWWGDERCVPPDDPQCNYGLAREA</sequence>
<keyword evidence="2" id="KW-0378">Hydrolase</keyword>
<dbReference type="Pfam" id="PF01182">
    <property type="entry name" value="Glucosamine_iso"/>
    <property type="match status" value="1"/>
</dbReference>
<dbReference type="SUPFAM" id="SSF100950">
    <property type="entry name" value="NagB/RpiA/CoA transferase-like"/>
    <property type="match status" value="1"/>
</dbReference>
<gene>
    <name evidence="2" type="ORF">AVDCRST_MAG93-5002</name>
</gene>
<evidence type="ECO:0000313" key="2">
    <source>
        <dbReference type="EMBL" id="CAA9307427.1"/>
    </source>
</evidence>
<feature type="non-terminal residue" evidence="2">
    <location>
        <position position="90"/>
    </location>
</feature>
<dbReference type="InterPro" id="IPR037171">
    <property type="entry name" value="NagB/RpiA_transferase-like"/>
</dbReference>
<organism evidence="2">
    <name type="scientific">uncultured Chloroflexia bacterium</name>
    <dbReference type="NCBI Taxonomy" id="1672391"/>
    <lineage>
        <taxon>Bacteria</taxon>
        <taxon>Bacillati</taxon>
        <taxon>Chloroflexota</taxon>
        <taxon>Chloroflexia</taxon>
        <taxon>environmental samples</taxon>
    </lineage>
</organism>
<dbReference type="EC" id="3.1.1.31" evidence="2"/>
<dbReference type="Gene3D" id="3.40.50.1360">
    <property type="match status" value="1"/>
</dbReference>
<evidence type="ECO:0000259" key="1">
    <source>
        <dbReference type="Pfam" id="PF01182"/>
    </source>
</evidence>
<dbReference type="GO" id="GO:0017057">
    <property type="term" value="F:6-phosphogluconolactonase activity"/>
    <property type="evidence" value="ECO:0007669"/>
    <property type="project" value="UniProtKB-EC"/>
</dbReference>
<dbReference type="InterPro" id="IPR006148">
    <property type="entry name" value="Glc/Gal-6P_isomerase"/>
</dbReference>
<dbReference type="GO" id="GO:0005975">
    <property type="term" value="P:carbohydrate metabolic process"/>
    <property type="evidence" value="ECO:0007669"/>
    <property type="project" value="InterPro"/>
</dbReference>